<evidence type="ECO:0000313" key="2">
    <source>
        <dbReference type="EMBL" id="HJA72309.1"/>
    </source>
</evidence>
<dbReference type="GO" id="GO:0003677">
    <property type="term" value="F:DNA binding"/>
    <property type="evidence" value="ECO:0007669"/>
    <property type="project" value="InterPro"/>
</dbReference>
<dbReference type="Proteomes" id="UP000823900">
    <property type="component" value="Unassembled WGS sequence"/>
</dbReference>
<organism evidence="2 3">
    <name type="scientific">Candidatus Lachnoclostridium stercoravium</name>
    <dbReference type="NCBI Taxonomy" id="2838633"/>
    <lineage>
        <taxon>Bacteria</taxon>
        <taxon>Bacillati</taxon>
        <taxon>Bacillota</taxon>
        <taxon>Clostridia</taxon>
        <taxon>Lachnospirales</taxon>
        <taxon>Lachnospiraceae</taxon>
    </lineage>
</organism>
<dbReference type="EMBL" id="DWZA01000101">
    <property type="protein sequence ID" value="HJA72309.1"/>
    <property type="molecule type" value="Genomic_DNA"/>
</dbReference>
<dbReference type="GO" id="GO:0005694">
    <property type="term" value="C:chromosome"/>
    <property type="evidence" value="ECO:0007669"/>
    <property type="project" value="InterPro"/>
</dbReference>
<name>A0A9D2KPK8_9FIRM</name>
<comment type="caution">
    <text evidence="2">The sequence shown here is derived from an EMBL/GenBank/DDBJ whole genome shotgun (WGS) entry which is preliminary data.</text>
</comment>
<dbReference type="InterPro" id="IPR024534">
    <property type="entry name" value="JetD_C"/>
</dbReference>
<gene>
    <name evidence="2" type="ORF">IAA07_12175</name>
</gene>
<dbReference type="SUPFAM" id="SSF56726">
    <property type="entry name" value="DNA topoisomerase IV, alpha subunit"/>
    <property type="match status" value="1"/>
</dbReference>
<sequence length="417" mass="49259">MMNELQKSVLSLLLDQYERSKTDEGENKIAQTFGLSPSRVFPEYEWDFADVDQIRDFENQMKELENKGLILIRRKGQVIRKLEASQDAWPKYYEILNRKDKRARQQEELDFYRSWESNVFPQDHPALNAFAREQQDRLESGKKAAFERAEAENILKLLRFIEENRDDILERELSIAVLGDSKAWEGKYRTKVCGLLRRFGNFEELLSGLNDKESREDKRETEHIILAEYHIFANPSYVYFKGNGEFVFDDGRRLLLAPHMPAAFSTETLKHLKEIHILDQKVMTVENLTSFNRMERENTFFVFLSGYHNSAKQLFLRRIWEGEPGLKWYHFGDIDPDGFYIVEHLKRGTGIDFQPVFMDTACLKKYEAYGKPLEDNDIRKAKAMIQSGLHTEIMEYMLQTGKKLEQEIVSWMEREEK</sequence>
<dbReference type="Pfam" id="PF09983">
    <property type="entry name" value="JetD_C"/>
    <property type="match status" value="1"/>
</dbReference>
<proteinExistence type="predicted"/>
<reference evidence="2" key="1">
    <citation type="journal article" date="2021" name="PeerJ">
        <title>Extensive microbial diversity within the chicken gut microbiome revealed by metagenomics and culture.</title>
        <authorList>
            <person name="Gilroy R."/>
            <person name="Ravi A."/>
            <person name="Getino M."/>
            <person name="Pursley I."/>
            <person name="Horton D.L."/>
            <person name="Alikhan N.F."/>
            <person name="Baker D."/>
            <person name="Gharbi K."/>
            <person name="Hall N."/>
            <person name="Watson M."/>
            <person name="Adriaenssens E.M."/>
            <person name="Foster-Nyarko E."/>
            <person name="Jarju S."/>
            <person name="Secka A."/>
            <person name="Antonio M."/>
            <person name="Oren A."/>
            <person name="Chaudhuri R.R."/>
            <person name="La Ragione R."/>
            <person name="Hildebrand F."/>
            <person name="Pallen M.J."/>
        </authorList>
    </citation>
    <scope>NUCLEOTIDE SEQUENCE</scope>
    <source>
        <strain evidence="2">CHK178-16964</strain>
    </source>
</reference>
<dbReference type="Gene3D" id="3.40.1360.10">
    <property type="match status" value="1"/>
</dbReference>
<evidence type="ECO:0000313" key="3">
    <source>
        <dbReference type="Proteomes" id="UP000823900"/>
    </source>
</evidence>
<protein>
    <submittedName>
        <fullName evidence="2">DUF2399 domain-containing protein</fullName>
    </submittedName>
</protein>
<reference evidence="2" key="2">
    <citation type="submission" date="2021-04" db="EMBL/GenBank/DDBJ databases">
        <authorList>
            <person name="Gilroy R."/>
        </authorList>
    </citation>
    <scope>NUCLEOTIDE SEQUENCE</scope>
    <source>
        <strain evidence="2">CHK178-16964</strain>
    </source>
</reference>
<dbReference type="InterPro" id="IPR036078">
    <property type="entry name" value="Spo11/TopoVI_A_sf"/>
</dbReference>
<dbReference type="AlphaFoldDB" id="A0A9D2KPK8"/>
<accession>A0A9D2KPK8</accession>
<evidence type="ECO:0000259" key="1">
    <source>
        <dbReference type="Pfam" id="PF09983"/>
    </source>
</evidence>
<feature type="domain" description="Wadjet protein JetD C-terminal" evidence="1">
    <location>
        <begin position="263"/>
        <end position="412"/>
    </location>
</feature>